<dbReference type="VEuPathDB" id="FungiDB:BO71DRAFT_424438"/>
<sequence length="182" mass="20333">MTHSTANKAVYSQHALDTLGSSPFPSHHLFPTSTRVYGSHAPRPLASHLFKPLPLPQFFPLTPTPKPNPLNSYTQPPTNLLLGNLIMSLLLEHTPQSEPILASCTLIRDRVLYNMTIETDWTAYRAVIRRDYGNRLGTPFTFSGRYNAEDPCWGDLNRILLMIVLDVLDAGDASFLDLGETE</sequence>
<gene>
    <name evidence="1" type="ORF">BO71DRAFT_424438</name>
</gene>
<evidence type="ECO:0000313" key="1">
    <source>
        <dbReference type="EMBL" id="PYI00019.1"/>
    </source>
</evidence>
<dbReference type="AlphaFoldDB" id="A0A319EGU6"/>
<keyword evidence="2" id="KW-1185">Reference proteome</keyword>
<accession>A0A319EGU6</accession>
<organism evidence="1 2">
    <name type="scientific">Aspergillus ellipticus CBS 707.79</name>
    <dbReference type="NCBI Taxonomy" id="1448320"/>
    <lineage>
        <taxon>Eukaryota</taxon>
        <taxon>Fungi</taxon>
        <taxon>Dikarya</taxon>
        <taxon>Ascomycota</taxon>
        <taxon>Pezizomycotina</taxon>
        <taxon>Eurotiomycetes</taxon>
        <taxon>Eurotiomycetidae</taxon>
        <taxon>Eurotiales</taxon>
        <taxon>Aspergillaceae</taxon>
        <taxon>Aspergillus</taxon>
        <taxon>Aspergillus subgen. Circumdati</taxon>
    </lineage>
</organism>
<dbReference type="Proteomes" id="UP000247810">
    <property type="component" value="Unassembled WGS sequence"/>
</dbReference>
<evidence type="ECO:0000313" key="2">
    <source>
        <dbReference type="Proteomes" id="UP000247810"/>
    </source>
</evidence>
<dbReference type="EMBL" id="KZ825797">
    <property type="protein sequence ID" value="PYI00019.1"/>
    <property type="molecule type" value="Genomic_DNA"/>
</dbReference>
<reference evidence="1 2" key="1">
    <citation type="submission" date="2018-02" db="EMBL/GenBank/DDBJ databases">
        <title>The genomes of Aspergillus section Nigri reveals drivers in fungal speciation.</title>
        <authorList>
            <consortium name="DOE Joint Genome Institute"/>
            <person name="Vesth T.C."/>
            <person name="Nybo J."/>
            <person name="Theobald S."/>
            <person name="Brandl J."/>
            <person name="Frisvad J.C."/>
            <person name="Nielsen K.F."/>
            <person name="Lyhne E.K."/>
            <person name="Kogle M.E."/>
            <person name="Kuo A."/>
            <person name="Riley R."/>
            <person name="Clum A."/>
            <person name="Nolan M."/>
            <person name="Lipzen A."/>
            <person name="Salamov A."/>
            <person name="Henrissat B."/>
            <person name="Wiebenga A."/>
            <person name="De vries R.P."/>
            <person name="Grigoriev I.V."/>
            <person name="Mortensen U.H."/>
            <person name="Andersen M.R."/>
            <person name="Baker S.E."/>
        </authorList>
    </citation>
    <scope>NUCLEOTIDE SEQUENCE [LARGE SCALE GENOMIC DNA]</scope>
    <source>
        <strain evidence="1 2">CBS 707.79</strain>
    </source>
</reference>
<proteinExistence type="predicted"/>
<protein>
    <submittedName>
        <fullName evidence="1">Uncharacterized protein</fullName>
    </submittedName>
</protein>
<name>A0A319EGU6_9EURO</name>